<dbReference type="CDD" id="cd00093">
    <property type="entry name" value="HTH_XRE"/>
    <property type="match status" value="1"/>
</dbReference>
<comment type="caution">
    <text evidence="2">The sequence shown here is derived from an EMBL/GenBank/DDBJ whole genome shotgun (WGS) entry which is preliminary data.</text>
</comment>
<keyword evidence="3" id="KW-1185">Reference proteome</keyword>
<organism evidence="2 3">
    <name type="scientific">[Mycobacterium] manitobense</name>
    <dbReference type="NCBI Taxonomy" id="190147"/>
    <lineage>
        <taxon>Bacteria</taxon>
        <taxon>Bacillati</taxon>
        <taxon>Actinomycetota</taxon>
        <taxon>Actinomycetes</taxon>
        <taxon>Mycobacteriales</taxon>
        <taxon>Mycobacteriaceae</taxon>
        <taxon>Mycolicibacterium</taxon>
    </lineage>
</organism>
<dbReference type="SMART" id="SM00530">
    <property type="entry name" value="HTH_XRE"/>
    <property type="match status" value="1"/>
</dbReference>
<name>A0A9X2YMD7_9MYCO</name>
<evidence type="ECO:0000313" key="2">
    <source>
        <dbReference type="EMBL" id="MCV7169242.1"/>
    </source>
</evidence>
<dbReference type="Gene3D" id="3.30.450.180">
    <property type="match status" value="1"/>
</dbReference>
<feature type="domain" description="HTH cro/C1-type" evidence="1">
    <location>
        <begin position="40"/>
        <end position="87"/>
    </location>
</feature>
<dbReference type="GO" id="GO:0003677">
    <property type="term" value="F:DNA binding"/>
    <property type="evidence" value="ECO:0007669"/>
    <property type="project" value="InterPro"/>
</dbReference>
<dbReference type="InterPro" id="IPR010982">
    <property type="entry name" value="Lambda_DNA-bd_dom_sf"/>
</dbReference>
<dbReference type="EMBL" id="JACKSJ010000037">
    <property type="protein sequence ID" value="MCV7169242.1"/>
    <property type="molecule type" value="Genomic_DNA"/>
</dbReference>
<dbReference type="PANTHER" id="PTHR35010">
    <property type="entry name" value="BLL4672 PROTEIN-RELATED"/>
    <property type="match status" value="1"/>
</dbReference>
<reference evidence="2" key="1">
    <citation type="submission" date="2020-07" db="EMBL/GenBank/DDBJ databases">
        <authorList>
            <person name="Pettersson B.M.F."/>
            <person name="Behra P.R.K."/>
            <person name="Ramesh M."/>
            <person name="Das S."/>
            <person name="Dasgupta S."/>
            <person name="Kirsebom L.A."/>
        </authorList>
    </citation>
    <scope>NUCLEOTIDE SEQUENCE</scope>
    <source>
        <strain evidence="2">DSM 44615</strain>
    </source>
</reference>
<gene>
    <name evidence="2" type="ORF">H7I41_04795</name>
</gene>
<dbReference type="Gene3D" id="1.10.260.40">
    <property type="entry name" value="lambda repressor-like DNA-binding domains"/>
    <property type="match status" value="1"/>
</dbReference>
<dbReference type="AlphaFoldDB" id="A0A9X2YMD7"/>
<reference evidence="2" key="2">
    <citation type="journal article" date="2022" name="BMC Genomics">
        <title>Comparative genome analysis of mycobacteria focusing on tRNA and non-coding RNA.</title>
        <authorList>
            <person name="Behra P.R.K."/>
            <person name="Pettersson B.M.F."/>
            <person name="Ramesh M."/>
            <person name="Das S."/>
            <person name="Dasgupta S."/>
            <person name="Kirsebom L.A."/>
        </authorList>
    </citation>
    <scope>NUCLEOTIDE SEQUENCE</scope>
    <source>
        <strain evidence="2">DSM 44615</strain>
    </source>
</reference>
<evidence type="ECO:0000259" key="1">
    <source>
        <dbReference type="PROSITE" id="PS50943"/>
    </source>
</evidence>
<sequence>MAATLDLRTEIREFLRSRRARIAPENAGLPTFGGRRRVEGLRREEVALLAGVSVEYYVRIERGSLAGTSEGVLDALATALQLNDAERDHLFHLASQSGESGGRRHDTPPATVRTALKDVLEAFTGAPALIRNGRHDVLAMNHLGRALYAPILADPRRPANLARFVYLKPREAEMFFVDYDQATRNAAAMLRMEAGHHPHDEELIALVSELSMCSELFRRQWATRDVRVKGHGSKHVNHPVVGRLDLNFESMDLPTDPGLQLNVYTAPAEGPAADSLARLASWAREETLETELNA</sequence>
<dbReference type="Pfam" id="PF17765">
    <property type="entry name" value="MLTR_LBD"/>
    <property type="match status" value="1"/>
</dbReference>
<dbReference type="Pfam" id="PF13560">
    <property type="entry name" value="HTH_31"/>
    <property type="match status" value="1"/>
</dbReference>
<accession>A0A9X2YMD7</accession>
<protein>
    <submittedName>
        <fullName evidence="2">Helix-turn-helix domain-containing protein</fullName>
    </submittedName>
</protein>
<dbReference type="InterPro" id="IPR041413">
    <property type="entry name" value="MLTR_LBD"/>
</dbReference>
<dbReference type="Proteomes" id="UP001140293">
    <property type="component" value="Unassembled WGS sequence"/>
</dbReference>
<proteinExistence type="predicted"/>
<dbReference type="SUPFAM" id="SSF47413">
    <property type="entry name" value="lambda repressor-like DNA-binding domains"/>
    <property type="match status" value="1"/>
</dbReference>
<dbReference type="InterPro" id="IPR001387">
    <property type="entry name" value="Cro/C1-type_HTH"/>
</dbReference>
<dbReference type="PANTHER" id="PTHR35010:SF2">
    <property type="entry name" value="BLL4672 PROTEIN"/>
    <property type="match status" value="1"/>
</dbReference>
<dbReference type="PROSITE" id="PS50943">
    <property type="entry name" value="HTH_CROC1"/>
    <property type="match status" value="1"/>
</dbReference>
<evidence type="ECO:0000313" key="3">
    <source>
        <dbReference type="Proteomes" id="UP001140293"/>
    </source>
</evidence>
<dbReference type="RefSeq" id="WP_264011431.1">
    <property type="nucleotide sequence ID" value="NZ_JACKSJ010000037.1"/>
</dbReference>